<gene>
    <name evidence="2" type="ORF">P154DRAFT_605618</name>
</gene>
<dbReference type="OrthoDB" id="5413827at2759"/>
<dbReference type="PANTHER" id="PTHR38790:SF4">
    <property type="entry name" value="2EXR DOMAIN-CONTAINING PROTEIN"/>
    <property type="match status" value="1"/>
</dbReference>
<dbReference type="Pfam" id="PF24864">
    <property type="entry name" value="DUF7730"/>
    <property type="match status" value="1"/>
</dbReference>
<accession>A0A6A5W7V2</accession>
<dbReference type="AlphaFoldDB" id="A0A6A5W7V2"/>
<dbReference type="EMBL" id="ML977613">
    <property type="protein sequence ID" value="KAF1997447.1"/>
    <property type="molecule type" value="Genomic_DNA"/>
</dbReference>
<dbReference type="Proteomes" id="UP000799779">
    <property type="component" value="Unassembled WGS sequence"/>
</dbReference>
<dbReference type="PANTHER" id="PTHR38790">
    <property type="entry name" value="2EXR DOMAIN-CONTAINING PROTEIN-RELATED"/>
    <property type="match status" value="1"/>
</dbReference>
<evidence type="ECO:0000313" key="3">
    <source>
        <dbReference type="Proteomes" id="UP000799779"/>
    </source>
</evidence>
<keyword evidence="3" id="KW-1185">Reference proteome</keyword>
<evidence type="ECO:0000259" key="1">
    <source>
        <dbReference type="Pfam" id="PF24864"/>
    </source>
</evidence>
<evidence type="ECO:0000313" key="2">
    <source>
        <dbReference type="EMBL" id="KAF1997447.1"/>
    </source>
</evidence>
<dbReference type="InterPro" id="IPR056632">
    <property type="entry name" value="DUF7730"/>
</dbReference>
<organism evidence="2 3">
    <name type="scientific">Amniculicola lignicola CBS 123094</name>
    <dbReference type="NCBI Taxonomy" id="1392246"/>
    <lineage>
        <taxon>Eukaryota</taxon>
        <taxon>Fungi</taxon>
        <taxon>Dikarya</taxon>
        <taxon>Ascomycota</taxon>
        <taxon>Pezizomycotina</taxon>
        <taxon>Dothideomycetes</taxon>
        <taxon>Pleosporomycetidae</taxon>
        <taxon>Pleosporales</taxon>
        <taxon>Amniculicolaceae</taxon>
        <taxon>Amniculicola</taxon>
    </lineage>
</organism>
<feature type="domain" description="DUF7730" evidence="1">
    <location>
        <begin position="53"/>
        <end position="175"/>
    </location>
</feature>
<proteinExistence type="predicted"/>
<sequence>MTSSAPAIPACAPTIPESPRLESFVPKVRRSENGMLDATPFGPYVAIAERNLKASSFLCLPGEIRNQIFGYVLAGNRFSFFRTWDYTDPSETESESAHLVETHFTINEIIMRDSFEQYREPSVSLLLVCRQVYSEAARMPLMLSYFSLDSMGDLKRFKLKFFSDWQWRAITSLKICIYNDSKYIQSALDNASELIDYSGLKEIILKLPFPFIASGDWSEIDEAAAESLRNAKLVKEELERVCDTRVKVVIDDSQLE</sequence>
<name>A0A6A5W7V2_9PLEO</name>
<protein>
    <recommendedName>
        <fullName evidence="1">DUF7730 domain-containing protein</fullName>
    </recommendedName>
</protein>
<reference evidence="2" key="1">
    <citation type="journal article" date="2020" name="Stud. Mycol.">
        <title>101 Dothideomycetes genomes: a test case for predicting lifestyles and emergence of pathogens.</title>
        <authorList>
            <person name="Haridas S."/>
            <person name="Albert R."/>
            <person name="Binder M."/>
            <person name="Bloem J."/>
            <person name="Labutti K."/>
            <person name="Salamov A."/>
            <person name="Andreopoulos B."/>
            <person name="Baker S."/>
            <person name="Barry K."/>
            <person name="Bills G."/>
            <person name="Bluhm B."/>
            <person name="Cannon C."/>
            <person name="Castanera R."/>
            <person name="Culley D."/>
            <person name="Daum C."/>
            <person name="Ezra D."/>
            <person name="Gonzalez J."/>
            <person name="Henrissat B."/>
            <person name="Kuo A."/>
            <person name="Liang C."/>
            <person name="Lipzen A."/>
            <person name="Lutzoni F."/>
            <person name="Magnuson J."/>
            <person name="Mondo S."/>
            <person name="Nolan M."/>
            <person name="Ohm R."/>
            <person name="Pangilinan J."/>
            <person name="Park H.-J."/>
            <person name="Ramirez L."/>
            <person name="Alfaro M."/>
            <person name="Sun H."/>
            <person name="Tritt A."/>
            <person name="Yoshinaga Y."/>
            <person name="Zwiers L.-H."/>
            <person name="Turgeon B."/>
            <person name="Goodwin S."/>
            <person name="Spatafora J."/>
            <person name="Crous P."/>
            <person name="Grigoriev I."/>
        </authorList>
    </citation>
    <scope>NUCLEOTIDE SEQUENCE</scope>
    <source>
        <strain evidence="2">CBS 123094</strain>
    </source>
</reference>